<accession>X1S9F8</accession>
<feature type="transmembrane region" description="Helical" evidence="1">
    <location>
        <begin position="245"/>
        <end position="261"/>
    </location>
</feature>
<dbReference type="AlphaFoldDB" id="X1S9F8"/>
<proteinExistence type="predicted"/>
<feature type="transmembrane region" description="Helical" evidence="1">
    <location>
        <begin position="216"/>
        <end position="233"/>
    </location>
</feature>
<dbReference type="EMBL" id="BARW01001078">
    <property type="protein sequence ID" value="GAI72055.1"/>
    <property type="molecule type" value="Genomic_DNA"/>
</dbReference>
<organism evidence="2">
    <name type="scientific">marine sediment metagenome</name>
    <dbReference type="NCBI Taxonomy" id="412755"/>
    <lineage>
        <taxon>unclassified sequences</taxon>
        <taxon>metagenomes</taxon>
        <taxon>ecological metagenomes</taxon>
    </lineage>
</organism>
<keyword evidence="1" id="KW-0472">Membrane</keyword>
<sequence>QLGEDLVRDLGFLPYIGLKVKGSEEKLVDLGLGFSEEDIELVRNLGFQVILRFKNFSQINKEDIEFKFKESDKVGKISGIIFEGETVLGYPSKENLIHTAELLKIKEYPFGIIEFAGQKGIETVAHQASKLAVRVHSITKEEMEIISKQKATERWIRAAKERKVRIFYIKPFMKSDSNLIEDNVSYVRTIKEELKALGFITGKASILSITYQEPKIFILLLILGVISGGLILLKNIFTLKKYQEYSLLFLGILFSLLFLFLNREIFLIKLMALMTALIFPTLAIISNEKYFIGDNSYYNSENLKNIPKNNPNFILMIKQVLSGFFRIILVTLSGALLIAALLSNNKFMLGIDQFSGIKVSYLVPLLLILIIMWLKVNKGKLMILENIKKPLLIEHVIIMLFFAAFLVIYISRSGNFSFLPVLSIEEKVRIFLENTLIARPRNKEFLIGYPALLLAMSMNFLKVEEFKIPIIIIGVIGPVTLINTFCHIHTPFLFSMLRTFNGILAMLENIIE</sequence>
<feature type="transmembrane region" description="Helical" evidence="1">
    <location>
        <begin position="323"/>
        <end position="342"/>
    </location>
</feature>
<feature type="transmembrane region" description="Helical" evidence="1">
    <location>
        <begin position="445"/>
        <end position="461"/>
    </location>
</feature>
<dbReference type="Pfam" id="PF18949">
    <property type="entry name" value="DUF5693"/>
    <property type="match status" value="1"/>
</dbReference>
<reference evidence="2" key="1">
    <citation type="journal article" date="2014" name="Front. Microbiol.">
        <title>High frequency of phylogenetically diverse reductive dehalogenase-homologous genes in deep subseafloor sedimentary metagenomes.</title>
        <authorList>
            <person name="Kawai M."/>
            <person name="Futagami T."/>
            <person name="Toyoda A."/>
            <person name="Takaki Y."/>
            <person name="Nishi S."/>
            <person name="Hori S."/>
            <person name="Arai W."/>
            <person name="Tsubouchi T."/>
            <person name="Morono Y."/>
            <person name="Uchiyama I."/>
            <person name="Ito T."/>
            <person name="Fujiyama A."/>
            <person name="Inagaki F."/>
            <person name="Takami H."/>
        </authorList>
    </citation>
    <scope>NUCLEOTIDE SEQUENCE</scope>
    <source>
        <strain evidence="2">Expedition CK06-06</strain>
    </source>
</reference>
<comment type="caution">
    <text evidence="2">The sequence shown here is derived from an EMBL/GenBank/DDBJ whole genome shotgun (WGS) entry which is preliminary data.</text>
</comment>
<feature type="transmembrane region" description="Helical" evidence="1">
    <location>
        <begin position="267"/>
        <end position="285"/>
    </location>
</feature>
<dbReference type="InterPro" id="IPR043748">
    <property type="entry name" value="DUF5693"/>
</dbReference>
<evidence type="ECO:0000256" key="1">
    <source>
        <dbReference type="SAM" id="Phobius"/>
    </source>
</evidence>
<evidence type="ECO:0000313" key="2">
    <source>
        <dbReference type="EMBL" id="GAI72055.1"/>
    </source>
</evidence>
<feature type="transmembrane region" description="Helical" evidence="1">
    <location>
        <begin position="354"/>
        <end position="374"/>
    </location>
</feature>
<feature type="transmembrane region" description="Helical" evidence="1">
    <location>
        <begin position="395"/>
        <end position="412"/>
    </location>
</feature>
<feature type="non-terminal residue" evidence="2">
    <location>
        <position position="1"/>
    </location>
</feature>
<gene>
    <name evidence="2" type="ORF">S12H4_03725</name>
</gene>
<feature type="transmembrane region" description="Helical" evidence="1">
    <location>
        <begin position="468"/>
        <end position="490"/>
    </location>
</feature>
<name>X1S9F8_9ZZZZ</name>
<protein>
    <submittedName>
        <fullName evidence="2">Uncharacterized protein</fullName>
    </submittedName>
</protein>
<keyword evidence="1" id="KW-1133">Transmembrane helix</keyword>
<keyword evidence="1" id="KW-0812">Transmembrane</keyword>